<name>A0A915A5X0_PARUN</name>
<dbReference type="GO" id="GO:0031419">
    <property type="term" value="F:cobalamin binding"/>
    <property type="evidence" value="ECO:0007669"/>
    <property type="project" value="InterPro"/>
</dbReference>
<dbReference type="WBParaSite" id="PgE575_g002_t02">
    <property type="protein sequence ID" value="PgE575_g002_t02"/>
    <property type="gene ID" value="PgE575_g002"/>
</dbReference>
<evidence type="ECO:0000313" key="1">
    <source>
        <dbReference type="Proteomes" id="UP000887569"/>
    </source>
</evidence>
<proteinExistence type="predicted"/>
<sequence>AKEYFRCRRPISVARVKMSLRLLRACKQPLLAVRHTLATSCVVRGAYEHLPIHEEWAASAKKAMKGKDPNKLIWRTPEDILIKPIYTPLDRACDRDKPTEASNMFLTDLSCFS</sequence>
<dbReference type="GO" id="GO:0003824">
    <property type="term" value="F:catalytic activity"/>
    <property type="evidence" value="ECO:0007669"/>
    <property type="project" value="InterPro"/>
</dbReference>
<organism evidence="1 2">
    <name type="scientific">Parascaris univalens</name>
    <name type="common">Nematode worm</name>
    <dbReference type="NCBI Taxonomy" id="6257"/>
    <lineage>
        <taxon>Eukaryota</taxon>
        <taxon>Metazoa</taxon>
        <taxon>Ecdysozoa</taxon>
        <taxon>Nematoda</taxon>
        <taxon>Chromadorea</taxon>
        <taxon>Rhabditida</taxon>
        <taxon>Spirurina</taxon>
        <taxon>Ascaridomorpha</taxon>
        <taxon>Ascaridoidea</taxon>
        <taxon>Ascarididae</taxon>
        <taxon>Parascaris</taxon>
    </lineage>
</organism>
<protein>
    <submittedName>
        <fullName evidence="2">Uncharacterized protein</fullName>
    </submittedName>
</protein>
<dbReference type="Gene3D" id="3.20.20.240">
    <property type="entry name" value="Methylmalonyl-CoA mutase"/>
    <property type="match status" value="1"/>
</dbReference>
<dbReference type="Proteomes" id="UP000887569">
    <property type="component" value="Unplaced"/>
</dbReference>
<accession>A0A915A5X0</accession>
<keyword evidence="1" id="KW-1185">Reference proteome</keyword>
<dbReference type="InterPro" id="IPR016176">
    <property type="entry name" value="Cbl-dep_enz_cat"/>
</dbReference>
<evidence type="ECO:0000313" key="2">
    <source>
        <dbReference type="WBParaSite" id="PgE575_g002_t02"/>
    </source>
</evidence>
<reference evidence="2" key="1">
    <citation type="submission" date="2022-11" db="UniProtKB">
        <authorList>
            <consortium name="WormBaseParasite"/>
        </authorList>
    </citation>
    <scope>IDENTIFICATION</scope>
</reference>
<dbReference type="AlphaFoldDB" id="A0A915A5X0"/>
<dbReference type="SUPFAM" id="SSF51703">
    <property type="entry name" value="Cobalamin (vitamin B12)-dependent enzymes"/>
    <property type="match status" value="1"/>
</dbReference>